<dbReference type="Pfam" id="PF03167">
    <property type="entry name" value="UDG"/>
    <property type="match status" value="1"/>
</dbReference>
<dbReference type="EMBL" id="VTOW01000003">
    <property type="protein sequence ID" value="NKE72638.1"/>
    <property type="molecule type" value="Genomic_DNA"/>
</dbReference>
<evidence type="ECO:0000256" key="7">
    <source>
        <dbReference type="ARBA" id="ARBA00022763"/>
    </source>
</evidence>
<dbReference type="Gene3D" id="3.40.470.10">
    <property type="entry name" value="Uracil-DNA glycosylase-like domain"/>
    <property type="match status" value="1"/>
</dbReference>
<dbReference type="AlphaFoldDB" id="A0A7X6ICG7"/>
<evidence type="ECO:0000256" key="3">
    <source>
        <dbReference type="ARBA" id="ARBA00012030"/>
    </source>
</evidence>
<dbReference type="GO" id="GO:0006281">
    <property type="term" value="P:DNA repair"/>
    <property type="evidence" value="ECO:0007669"/>
    <property type="project" value="UniProtKB-KW"/>
</dbReference>
<feature type="domain" description="Uracil-DNA glycosylase-like" evidence="12">
    <location>
        <begin position="34"/>
        <end position="185"/>
    </location>
</feature>
<keyword evidence="14" id="KW-1185">Reference proteome</keyword>
<keyword evidence="11" id="KW-0234">DNA repair</keyword>
<dbReference type="NCBIfam" id="TIGR00758">
    <property type="entry name" value="UDG_fam4"/>
    <property type="match status" value="1"/>
</dbReference>
<keyword evidence="5" id="KW-0004">4Fe-4S</keyword>
<comment type="catalytic activity">
    <reaction evidence="1">
        <text>Hydrolyzes single-stranded DNA or mismatched double-stranded DNA and polynucleotides, releasing free uracil.</text>
        <dbReference type="EC" id="3.2.2.27"/>
    </reaction>
</comment>
<evidence type="ECO:0000256" key="8">
    <source>
        <dbReference type="ARBA" id="ARBA00022801"/>
    </source>
</evidence>
<evidence type="ECO:0000256" key="10">
    <source>
        <dbReference type="ARBA" id="ARBA00023014"/>
    </source>
</evidence>
<dbReference type="RefSeq" id="WP_168062484.1">
    <property type="nucleotide sequence ID" value="NZ_VTOW01000003.1"/>
</dbReference>
<dbReference type="SMART" id="SM00986">
    <property type="entry name" value="UDG"/>
    <property type="match status" value="1"/>
</dbReference>
<gene>
    <name evidence="13" type="ORF">MNODULE_17950</name>
</gene>
<dbReference type="PANTHER" id="PTHR33693:SF1">
    <property type="entry name" value="TYPE-4 URACIL-DNA GLYCOSYLASE"/>
    <property type="match status" value="1"/>
</dbReference>
<reference evidence="13 14" key="1">
    <citation type="journal article" date="2020" name="Nature">
        <title>Bacterial chemolithoautotrophy via manganese oxidation.</title>
        <authorList>
            <person name="Yu H."/>
            <person name="Leadbetter J.R."/>
        </authorList>
    </citation>
    <scope>NUCLEOTIDE SEQUENCE [LARGE SCALE GENOMIC DNA]</scope>
    <source>
        <strain evidence="13 14">Mn-1</strain>
    </source>
</reference>
<evidence type="ECO:0000313" key="14">
    <source>
        <dbReference type="Proteomes" id="UP000534783"/>
    </source>
</evidence>
<dbReference type="CDD" id="cd10030">
    <property type="entry name" value="UDG-F4_TTUDGA_SPO1dp_like"/>
    <property type="match status" value="1"/>
</dbReference>
<evidence type="ECO:0000256" key="5">
    <source>
        <dbReference type="ARBA" id="ARBA00022485"/>
    </source>
</evidence>
<accession>A0A7X6ICG7</accession>
<dbReference type="SUPFAM" id="SSF52141">
    <property type="entry name" value="Uracil-DNA glycosylase-like"/>
    <property type="match status" value="1"/>
</dbReference>
<sequence>MDIKERRKALEQLNREIRTTEHCPLCPYRTSAVPGEGPIDARLFMIGEAPGAEEDKIGRPFVGRAGMFLDKALAEAGLDREKIFITNAVKCRPPQNRKPKTDELLACRPFLDRQLELVQPEWICTLGAVATGLFLKESLTKIHGKLYPVDHNGRKYQLFPTYHPAAVFRVPVLGEEIRKDFKQLRERMVKSAPHSGKGPPQ</sequence>
<keyword evidence="8" id="KW-0378">Hydrolase</keyword>
<evidence type="ECO:0000256" key="1">
    <source>
        <dbReference type="ARBA" id="ARBA00001400"/>
    </source>
</evidence>
<evidence type="ECO:0000313" key="13">
    <source>
        <dbReference type="EMBL" id="NKE72638.1"/>
    </source>
</evidence>
<dbReference type="InterPro" id="IPR005122">
    <property type="entry name" value="Uracil-DNA_glycosylase-like"/>
</dbReference>
<evidence type="ECO:0000256" key="9">
    <source>
        <dbReference type="ARBA" id="ARBA00023004"/>
    </source>
</evidence>
<dbReference type="InterPro" id="IPR036895">
    <property type="entry name" value="Uracil-DNA_glycosylase-like_sf"/>
</dbReference>
<dbReference type="GO" id="GO:0051539">
    <property type="term" value="F:4 iron, 4 sulfur cluster binding"/>
    <property type="evidence" value="ECO:0007669"/>
    <property type="project" value="UniProtKB-KW"/>
</dbReference>
<dbReference type="SMART" id="SM00987">
    <property type="entry name" value="UreE_C"/>
    <property type="match status" value="1"/>
</dbReference>
<dbReference type="InterPro" id="IPR005273">
    <property type="entry name" value="Ura-DNA_glyco_family4"/>
</dbReference>
<evidence type="ECO:0000256" key="2">
    <source>
        <dbReference type="ARBA" id="ARBA00006521"/>
    </source>
</evidence>
<dbReference type="EC" id="3.2.2.27" evidence="3"/>
<keyword evidence="9" id="KW-0408">Iron</keyword>
<evidence type="ECO:0000256" key="11">
    <source>
        <dbReference type="ARBA" id="ARBA00023204"/>
    </source>
</evidence>
<name>A0A7X6ICG7_9BACT</name>
<evidence type="ECO:0000256" key="6">
    <source>
        <dbReference type="ARBA" id="ARBA00022723"/>
    </source>
</evidence>
<dbReference type="Proteomes" id="UP000534783">
    <property type="component" value="Unassembled WGS sequence"/>
</dbReference>
<dbReference type="InterPro" id="IPR051536">
    <property type="entry name" value="UDG_Type-4/5"/>
</dbReference>
<proteinExistence type="inferred from homology"/>
<keyword evidence="10" id="KW-0411">Iron-sulfur</keyword>
<protein>
    <recommendedName>
        <fullName evidence="4">Type-4 uracil-DNA glycosylase</fullName>
        <ecNumber evidence="3">3.2.2.27</ecNumber>
    </recommendedName>
</protein>
<comment type="caution">
    <text evidence="13">The sequence shown here is derived from an EMBL/GenBank/DDBJ whole genome shotgun (WGS) entry which is preliminary data.</text>
</comment>
<keyword evidence="7" id="KW-0227">DNA damage</keyword>
<comment type="similarity">
    <text evidence="2">Belongs to the uracil-DNA glycosylase (UDG) superfamily. Type 4 (UDGa) family.</text>
</comment>
<dbReference type="GO" id="GO:0046872">
    <property type="term" value="F:metal ion binding"/>
    <property type="evidence" value="ECO:0007669"/>
    <property type="project" value="UniProtKB-KW"/>
</dbReference>
<organism evidence="13 14">
    <name type="scientific">Candidatus Manganitrophus noduliformans</name>
    <dbReference type="NCBI Taxonomy" id="2606439"/>
    <lineage>
        <taxon>Bacteria</taxon>
        <taxon>Pseudomonadati</taxon>
        <taxon>Nitrospirota</taxon>
        <taxon>Nitrospiria</taxon>
        <taxon>Candidatus Troglogloeales</taxon>
        <taxon>Candidatus Manganitrophaceae</taxon>
        <taxon>Candidatus Manganitrophus</taxon>
    </lineage>
</organism>
<dbReference type="GO" id="GO:0004844">
    <property type="term" value="F:uracil DNA N-glycosylase activity"/>
    <property type="evidence" value="ECO:0007669"/>
    <property type="project" value="UniProtKB-EC"/>
</dbReference>
<keyword evidence="6" id="KW-0479">Metal-binding</keyword>
<dbReference type="PANTHER" id="PTHR33693">
    <property type="entry name" value="TYPE-5 URACIL-DNA GLYCOSYLASE"/>
    <property type="match status" value="1"/>
</dbReference>
<evidence type="ECO:0000256" key="4">
    <source>
        <dbReference type="ARBA" id="ARBA00019403"/>
    </source>
</evidence>
<evidence type="ECO:0000259" key="12">
    <source>
        <dbReference type="SMART" id="SM00986"/>
    </source>
</evidence>